<feature type="region of interest" description="Disordered" evidence="7">
    <location>
        <begin position="1014"/>
        <end position="1043"/>
    </location>
</feature>
<dbReference type="SUPFAM" id="SSF55048">
    <property type="entry name" value="Probable ACP-binding domain of malonyl-CoA ACP transacylase"/>
    <property type="match status" value="1"/>
</dbReference>
<dbReference type="InterPro" id="IPR018201">
    <property type="entry name" value="Ketoacyl_synth_AS"/>
</dbReference>
<dbReference type="Gene3D" id="3.30.70.250">
    <property type="entry name" value="Malonyl-CoA ACP transacylase, ACP-binding"/>
    <property type="match status" value="1"/>
</dbReference>
<dbReference type="Pfam" id="PF14765">
    <property type="entry name" value="PS-DH"/>
    <property type="match status" value="1"/>
</dbReference>
<feature type="region of interest" description="Disordered" evidence="7">
    <location>
        <begin position="1767"/>
        <end position="1811"/>
    </location>
</feature>
<dbReference type="Pfam" id="PF02801">
    <property type="entry name" value="Ketoacyl-synt_C"/>
    <property type="match status" value="1"/>
</dbReference>
<dbReference type="FunFam" id="3.30.70.250:FF:000003">
    <property type="entry name" value="Polyketide beta-ketoacyl synthase Pks3"/>
    <property type="match status" value="1"/>
</dbReference>
<dbReference type="GO" id="GO:0031177">
    <property type="term" value="F:phosphopantetheine binding"/>
    <property type="evidence" value="ECO:0007669"/>
    <property type="project" value="InterPro"/>
</dbReference>
<name>A0A1X1YQI8_9MYCO</name>
<dbReference type="SUPFAM" id="SSF53901">
    <property type="entry name" value="Thiolase-like"/>
    <property type="match status" value="1"/>
</dbReference>
<dbReference type="SUPFAM" id="SSF47336">
    <property type="entry name" value="ACP-like"/>
    <property type="match status" value="1"/>
</dbReference>
<feature type="domain" description="PKS/mFAS DH" evidence="10">
    <location>
        <begin position="906"/>
        <end position="1190"/>
    </location>
</feature>
<dbReference type="SMART" id="SM00822">
    <property type="entry name" value="PKS_KR"/>
    <property type="match status" value="1"/>
</dbReference>
<dbReference type="InterPro" id="IPR050091">
    <property type="entry name" value="PKS_NRPS_Biosynth_Enz"/>
</dbReference>
<dbReference type="PROSITE" id="PS50075">
    <property type="entry name" value="CARRIER"/>
    <property type="match status" value="1"/>
</dbReference>
<evidence type="ECO:0000259" key="10">
    <source>
        <dbReference type="PROSITE" id="PS52019"/>
    </source>
</evidence>
<dbReference type="InterPro" id="IPR016036">
    <property type="entry name" value="Malonyl_transacylase_ACP-bd"/>
</dbReference>
<dbReference type="InterPro" id="IPR020806">
    <property type="entry name" value="PKS_PP-bd"/>
</dbReference>
<dbReference type="STRING" id="169765.AWC15_14920"/>
<dbReference type="GO" id="GO:0005886">
    <property type="term" value="C:plasma membrane"/>
    <property type="evidence" value="ECO:0007669"/>
    <property type="project" value="TreeGrafter"/>
</dbReference>
<evidence type="ECO:0000256" key="7">
    <source>
        <dbReference type="SAM" id="MobiDB-lite"/>
    </source>
</evidence>
<dbReference type="InterPro" id="IPR006162">
    <property type="entry name" value="Ppantetheine_attach_site"/>
</dbReference>
<dbReference type="CDD" id="cd08955">
    <property type="entry name" value="KR_2_FAS_SDR_x"/>
    <property type="match status" value="1"/>
</dbReference>
<dbReference type="PROSITE" id="PS00012">
    <property type="entry name" value="PHOSPHOPANTETHEINE"/>
    <property type="match status" value="1"/>
</dbReference>
<dbReference type="EMBL" id="AP022581">
    <property type="protein sequence ID" value="BBX97576.1"/>
    <property type="molecule type" value="Genomic_DNA"/>
</dbReference>
<dbReference type="CDD" id="cd00833">
    <property type="entry name" value="PKS"/>
    <property type="match status" value="1"/>
</dbReference>
<dbReference type="InterPro" id="IPR036291">
    <property type="entry name" value="NAD(P)-bd_dom_sf"/>
</dbReference>
<dbReference type="FunFam" id="3.40.47.10:FF:000019">
    <property type="entry name" value="Polyketide synthase type I"/>
    <property type="match status" value="1"/>
</dbReference>
<reference evidence="11 12" key="1">
    <citation type="journal article" date="2019" name="Emerg. Microbes Infect.">
        <title>Comprehensive subspecies identification of 175 nontuberculous mycobacteria species based on 7547 genomic profiles.</title>
        <authorList>
            <person name="Matsumoto Y."/>
            <person name="Kinjo T."/>
            <person name="Motooka D."/>
            <person name="Nabeya D."/>
            <person name="Jung N."/>
            <person name="Uechi K."/>
            <person name="Horii T."/>
            <person name="Iida T."/>
            <person name="Fujita J."/>
            <person name="Nakamura S."/>
        </authorList>
    </citation>
    <scope>NUCLEOTIDE SEQUENCE [LARGE SCALE GENOMIC DNA]</scope>
    <source>
        <strain evidence="11 12">JCM 15657</strain>
    </source>
</reference>
<dbReference type="InterPro" id="IPR014030">
    <property type="entry name" value="Ketoacyl_synth_N"/>
</dbReference>
<keyword evidence="3" id="KW-0808">Transferase</keyword>
<feature type="region of interest" description="C-terminal hotdog fold" evidence="6">
    <location>
        <begin position="1042"/>
        <end position="1190"/>
    </location>
</feature>
<dbReference type="Gene3D" id="1.10.1200.10">
    <property type="entry name" value="ACP-like"/>
    <property type="match status" value="1"/>
</dbReference>
<feature type="active site" description="Proton acceptor; for dehydratase activity" evidence="6">
    <location>
        <position position="938"/>
    </location>
</feature>
<dbReference type="InterPro" id="IPR020807">
    <property type="entry name" value="PKS_DH"/>
</dbReference>
<dbReference type="SUPFAM" id="SSF52151">
    <property type="entry name" value="FabD/lysophospholipase-like"/>
    <property type="match status" value="1"/>
</dbReference>
<dbReference type="Gene3D" id="3.40.50.720">
    <property type="entry name" value="NAD(P)-binding Rossmann-like Domain"/>
    <property type="match status" value="1"/>
</dbReference>
<dbReference type="KEGG" id="mlj:MLAC_28700"/>
<evidence type="ECO:0000256" key="4">
    <source>
        <dbReference type="ARBA" id="ARBA00022857"/>
    </source>
</evidence>
<dbReference type="InterPro" id="IPR016035">
    <property type="entry name" value="Acyl_Trfase/lysoPLipase"/>
</dbReference>
<feature type="compositionally biased region" description="Basic and acidic residues" evidence="7">
    <location>
        <begin position="1769"/>
        <end position="1780"/>
    </location>
</feature>
<feature type="domain" description="Ketosynthase family 3 (KS3)" evidence="9">
    <location>
        <begin position="35"/>
        <end position="457"/>
    </location>
</feature>
<dbReference type="GO" id="GO:0005737">
    <property type="term" value="C:cytoplasm"/>
    <property type="evidence" value="ECO:0007669"/>
    <property type="project" value="TreeGrafter"/>
</dbReference>
<dbReference type="InterPro" id="IPR014043">
    <property type="entry name" value="Acyl_transferase_dom"/>
</dbReference>
<dbReference type="Pfam" id="PF00109">
    <property type="entry name" value="ketoacyl-synt"/>
    <property type="match status" value="1"/>
</dbReference>
<feature type="compositionally biased region" description="Basic and acidic residues" evidence="7">
    <location>
        <begin position="1014"/>
        <end position="1031"/>
    </location>
</feature>
<evidence type="ECO:0000256" key="1">
    <source>
        <dbReference type="ARBA" id="ARBA00022450"/>
    </source>
</evidence>
<dbReference type="SMART" id="SM00826">
    <property type="entry name" value="PKS_DH"/>
    <property type="match status" value="1"/>
</dbReference>
<dbReference type="Pfam" id="PF00698">
    <property type="entry name" value="Acyl_transf_1"/>
    <property type="match status" value="1"/>
</dbReference>
<dbReference type="InterPro" id="IPR032821">
    <property type="entry name" value="PKS_assoc"/>
</dbReference>
<organism evidence="11 12">
    <name type="scientific">Mycobacterium lacus</name>
    <dbReference type="NCBI Taxonomy" id="169765"/>
    <lineage>
        <taxon>Bacteria</taxon>
        <taxon>Bacillati</taxon>
        <taxon>Actinomycetota</taxon>
        <taxon>Actinomycetes</taxon>
        <taxon>Mycobacteriales</taxon>
        <taxon>Mycobacteriaceae</taxon>
        <taxon>Mycobacterium</taxon>
    </lineage>
</organism>
<dbReference type="Gene3D" id="3.40.47.10">
    <property type="match status" value="1"/>
</dbReference>
<feature type="domain" description="Carrier" evidence="8">
    <location>
        <begin position="1689"/>
        <end position="1764"/>
    </location>
</feature>
<evidence type="ECO:0000259" key="9">
    <source>
        <dbReference type="PROSITE" id="PS52004"/>
    </source>
</evidence>
<accession>A0A1X1YQI8</accession>
<keyword evidence="12" id="KW-1185">Reference proteome</keyword>
<dbReference type="InterPro" id="IPR020841">
    <property type="entry name" value="PKS_Beta-ketoAc_synthase_dom"/>
</dbReference>
<dbReference type="InterPro" id="IPR049551">
    <property type="entry name" value="PKS_DH_C"/>
</dbReference>
<dbReference type="InterPro" id="IPR036736">
    <property type="entry name" value="ACP-like_sf"/>
</dbReference>
<dbReference type="InterPro" id="IPR057326">
    <property type="entry name" value="KR_dom"/>
</dbReference>
<evidence type="ECO:0000256" key="3">
    <source>
        <dbReference type="ARBA" id="ARBA00022679"/>
    </source>
</evidence>
<dbReference type="SMART" id="SM00827">
    <property type="entry name" value="PKS_AT"/>
    <property type="match status" value="1"/>
</dbReference>
<dbReference type="InterPro" id="IPR001227">
    <property type="entry name" value="Ac_transferase_dom_sf"/>
</dbReference>
<dbReference type="RefSeq" id="WP_085157758.1">
    <property type="nucleotide sequence ID" value="NZ_AP022581.1"/>
</dbReference>
<evidence type="ECO:0000259" key="8">
    <source>
        <dbReference type="PROSITE" id="PS50075"/>
    </source>
</evidence>
<dbReference type="Proteomes" id="UP000466396">
    <property type="component" value="Chromosome"/>
</dbReference>
<dbReference type="Gene3D" id="3.40.366.10">
    <property type="entry name" value="Malonyl-Coenzyme A Acyl Carrier Protein, domain 2"/>
    <property type="match status" value="1"/>
</dbReference>
<evidence type="ECO:0000256" key="2">
    <source>
        <dbReference type="ARBA" id="ARBA00022553"/>
    </source>
</evidence>
<evidence type="ECO:0000313" key="11">
    <source>
        <dbReference type="EMBL" id="BBX97576.1"/>
    </source>
</evidence>
<sequence>MTSLAERAAQLSPNARAALARELVRAGTAFPTDIAEPVAVVGIGCRFPGNVTGPDSFWQLLVDGVDAIGEVPPDRWDADAFYDPDPSASGRMTTKWGGFVSDVDAFDADFFGITPREAVAMDPQHRMLLEVAWEALEHAGIPPDSLSGTRTAVMAGLSSWDYTIVNIERRADIDAYLSTGTPHCAAVGRISYLLGLRGPAVAVDTACSSSLVAIHLACQSLRLRESDVALAGGVQLTLSPFTAIALSKWSALSPTGRCNSFDANADGFVRGEGCGVVVLKRLADALRDQDRVLAVVRGSATNSDGRSNGMTAPNALAQRDVITSALRLADVAPDSVHYVETHGTGTVLGDPIEFESLAATYGRGEGRCALGSVKTNIGHLEAAAGVAGFIKTVLAVERGHVPRNLHFTRWNPAIDASATRLFVPTETAPWPAAAGPRRGVVSSFGLSGTNAHVVIEQAPDTAVPVALGTQQVSALTVSGKTTARVASAAAALADWMSGPGAGAALGDVAHTLSRRRTRHAKSATVLARDRSEAVAGLRALAAGQPRAGVVGCDQHAGGPGRVFVYSGQGSQWAGMGRQLLADEPAFAKAVAELEPIFVAQVGFSLQQTLLDADDVVGIDRIQPVLVGMQLALTELWGSYGVTPDAVIGHSMGEVSAAVVAGALTPEQGLKVIATRSRLMARLSGQGAMALLELDADATEALIADYARVTLAVHASPHQSVIAGPPESVDAIISAVAAQNRLARRVDVDVASHHPIIDPILPELRSALADLAPQPPNIPIISTATEDARPVMDADYWAANLRNPVRFHQAIATAGATHHSFIEISPHPVLAHAITDTLDPAGSHLVTGAMNRDLDQTLFFHTQLAAVGARPSEATNGRLVDLPPTPWHHSRFWVADRSAYSELAASHPLLGAHIEMPSGGNHVWQADVGTDVCPWLGDHKVFGQPIMPAAGFAEIVLAAAGEALGVAADAVMINQFEVEQMLPLDGHTQLTTQLIRNGNSKIRIEIYSRSPGGDFRRHATARVERSAPDLPRDHRKTPASSGGTAVSPADFYAVLRQTGQHHGPAFAALSRIARLPDGSAESDITVPDEAPWHPGYRLHPVVLDAALQSLGAALPDGQPAGSAEASYLPVSFETIRVYRDIGRHARCRAHLSDLDAGAGKLGRIVLIDDAGDVAAEVDGIYLRRVERRAVPLPLAQKIFDTEWVECPLAAEEASPQASETPGSWLVLADPALDAPATSMADEFARRWRSAMRRVHTADLDDESAVLAAFAETAGDPDHPPAGLVVFVGGASTGLDDGLAAARDAVWSVTTVVRAVVGTWHGRSPRLWLVTGGGLCVRDNEPGAPATAALRGLVRVLAFEHPDLRATLIDLDSTGDPLAALTAELHSPGGDDVIARRGDRRFVERLSRATLDASKGNPVVRQGASYVVTGGLGGLGLVVARWLVDRGAGRVVLGGRSDPTEDQRKVLTELEARAEIVVVRGDVAAPGVAERLIEAAGLAGREVRGVVHAAAVIEDSLVFSMTRENLERVWAPKAAGALRMHHASAGCELDWWLGFSSVASLLGSPGQAAYACASAWLDALVAWRRASGLPAAVINWGPWSEVGVAQALVGSVLDTITPAEGIEALDSLLAADRTRTGVARLRADRALVAFPEIRGISYFTRVVDELDSTGDLGDWGGPDALADLDPAEAQRVATERMCTRVAAVMGYADRSAVDPTIALTDLGLDSLMAVRIRNGARADFGVEPPVALILQGASLHDLTVDLMRQLGLSGPEEHEKADAVRDRARHRAAARQGAAMRRRTTPPKPQGQGGQSL</sequence>
<dbReference type="Pfam" id="PF08659">
    <property type="entry name" value="KR"/>
    <property type="match status" value="1"/>
</dbReference>
<dbReference type="PROSITE" id="PS52019">
    <property type="entry name" value="PKS_MFAS_DH"/>
    <property type="match status" value="1"/>
</dbReference>
<dbReference type="InterPro" id="IPR049552">
    <property type="entry name" value="PKS_DH_N"/>
</dbReference>
<dbReference type="GO" id="GO:0006633">
    <property type="term" value="P:fatty acid biosynthetic process"/>
    <property type="evidence" value="ECO:0007669"/>
    <property type="project" value="InterPro"/>
</dbReference>
<dbReference type="PROSITE" id="PS00606">
    <property type="entry name" value="KS3_1"/>
    <property type="match status" value="1"/>
</dbReference>
<keyword evidence="4" id="KW-0521">NADP</keyword>
<dbReference type="PROSITE" id="PS52004">
    <property type="entry name" value="KS3_2"/>
    <property type="match status" value="1"/>
</dbReference>
<evidence type="ECO:0000313" key="12">
    <source>
        <dbReference type="Proteomes" id="UP000466396"/>
    </source>
</evidence>
<keyword evidence="1" id="KW-0596">Phosphopantetheine</keyword>
<dbReference type="Pfam" id="PF16197">
    <property type="entry name" value="KAsynt_C_assoc"/>
    <property type="match status" value="1"/>
</dbReference>
<dbReference type="Pfam" id="PF00550">
    <property type="entry name" value="PP-binding"/>
    <property type="match status" value="1"/>
</dbReference>
<dbReference type="PANTHER" id="PTHR43775">
    <property type="entry name" value="FATTY ACID SYNTHASE"/>
    <property type="match status" value="1"/>
</dbReference>
<dbReference type="SUPFAM" id="SSF51735">
    <property type="entry name" value="NAD(P)-binding Rossmann-fold domains"/>
    <property type="match status" value="2"/>
</dbReference>
<dbReference type="OrthoDB" id="9778690at2"/>
<dbReference type="InterPro" id="IPR009081">
    <property type="entry name" value="PP-bd_ACP"/>
</dbReference>
<dbReference type="InterPro" id="IPR049900">
    <property type="entry name" value="PKS_mFAS_DH"/>
</dbReference>
<gene>
    <name evidence="11" type="primary">ppsD</name>
    <name evidence="11" type="ORF">MLAC_28700</name>
</gene>
<dbReference type="GO" id="GO:0004312">
    <property type="term" value="F:fatty acid synthase activity"/>
    <property type="evidence" value="ECO:0007669"/>
    <property type="project" value="TreeGrafter"/>
</dbReference>
<dbReference type="Gene3D" id="3.10.129.110">
    <property type="entry name" value="Polyketide synthase dehydratase"/>
    <property type="match status" value="1"/>
</dbReference>
<proteinExistence type="predicted"/>
<dbReference type="InterPro" id="IPR013968">
    <property type="entry name" value="PKS_KR"/>
</dbReference>
<dbReference type="SMART" id="SM00825">
    <property type="entry name" value="PKS_KS"/>
    <property type="match status" value="1"/>
</dbReference>
<dbReference type="InterPro" id="IPR016039">
    <property type="entry name" value="Thiolase-like"/>
</dbReference>
<dbReference type="GO" id="GO:0071770">
    <property type="term" value="P:DIM/DIP cell wall layer assembly"/>
    <property type="evidence" value="ECO:0007669"/>
    <property type="project" value="TreeGrafter"/>
</dbReference>
<dbReference type="Pfam" id="PF21089">
    <property type="entry name" value="PKS_DH_N"/>
    <property type="match status" value="1"/>
</dbReference>
<feature type="active site" description="Proton donor; for dehydratase activity" evidence="6">
    <location>
        <position position="1103"/>
    </location>
</feature>
<dbReference type="InterPro" id="IPR042104">
    <property type="entry name" value="PKS_dehydratase_sf"/>
</dbReference>
<dbReference type="SMART" id="SM00823">
    <property type="entry name" value="PKS_PP"/>
    <property type="match status" value="1"/>
</dbReference>
<keyword evidence="5" id="KW-0511">Multifunctional enzyme</keyword>
<protein>
    <submittedName>
        <fullName evidence="11">Phthiocerol synthesis polyketide synthase type I PpsD</fullName>
    </submittedName>
</protein>
<dbReference type="PANTHER" id="PTHR43775:SF37">
    <property type="entry name" value="SI:DKEY-61P9.11"/>
    <property type="match status" value="1"/>
</dbReference>
<evidence type="ECO:0000256" key="5">
    <source>
        <dbReference type="ARBA" id="ARBA00023268"/>
    </source>
</evidence>
<dbReference type="InterPro" id="IPR014031">
    <property type="entry name" value="Ketoacyl_synth_C"/>
</dbReference>
<keyword evidence="2" id="KW-0597">Phosphoprotein</keyword>
<dbReference type="GO" id="GO:0004315">
    <property type="term" value="F:3-oxoacyl-[acyl-carrier-protein] synthase activity"/>
    <property type="evidence" value="ECO:0007669"/>
    <property type="project" value="InterPro"/>
</dbReference>
<feature type="region of interest" description="N-terminal hotdog fold" evidence="6">
    <location>
        <begin position="906"/>
        <end position="1029"/>
    </location>
</feature>
<evidence type="ECO:0000256" key="6">
    <source>
        <dbReference type="PROSITE-ProRule" id="PRU01363"/>
    </source>
</evidence>